<evidence type="ECO:0000313" key="12">
    <source>
        <dbReference type="EMBL" id="GLB46412.1"/>
    </source>
</evidence>
<feature type="domain" description="Polyphosphate kinase N-terminal" evidence="9">
    <location>
        <begin position="10"/>
        <end position="114"/>
    </location>
</feature>
<sequence>MDNFNNPKYFNNRDLSWIDFDDRVLRQAKVKQNPLLERLRFLGITQSNIDEFFNVRVAKILNAIKAGDGPDDSGQTPTQVLSKVIKKAHWFVRRQYHTLHDDLMPALDQHNIHLINYEDLTKHQREFIDRYFEQNLYPTITPMTVNFSRPFPFVRDKQLNVVADIEDKEGRQFYAIVPISNAFSRVVKLPDAENDFILQEEIIKHHIHDLFRGVKISKTSSFRICRAMDLEVNDLHTTDFRSEVQRDLQQLQYGKPVRLEVEASMSDRLKKWLTPHVKLDLHDIYELDGPVDLNFVNGIIKQVKGHHDLLYKPFTPYYPKIIKNHNLFKVISNHDIFLHHPYDSFTPVIDLIRQASSDRKVIAIKMSLYRVSSHSPIITALEKAASNGKQVTVLIELKARGDEQHNIHWSRELEKAGCNVIYTLAGLKTHCKLTLVVRKEKNGIKRYMHMATGNYNDKTARLYTDMGIFTANEEMGNDATKIFNMISGLSTSSSLHLKKLVISPDGIRNYLMKMIDNEINNAKKGKKALIQMKMNSLSDGPMIKKLYEASSKGVKINLIVRGLCNLRVGIPKVSDNIVVHSIVGRLLEHSRIYCFHNGGHPRVFISSADLMKRNLSRRVELLIPIEQHNIKKRILHIYDLFWHDNVKTSVLQPDDHWKLLKPGDEKPLDVQQYLIDHRVSISDSLFKPTPHFSFKKQLKKLLKRG</sequence>
<comment type="similarity">
    <text evidence="6 7">Belongs to the polyphosphate kinase 1 (PPK1) family.</text>
</comment>
<dbReference type="GO" id="GO:0005524">
    <property type="term" value="F:ATP binding"/>
    <property type="evidence" value="ECO:0007669"/>
    <property type="project" value="UniProtKB-KW"/>
</dbReference>
<dbReference type="InterPro" id="IPR036832">
    <property type="entry name" value="PPK_N_dom_sf"/>
</dbReference>
<dbReference type="SUPFAM" id="SSF140356">
    <property type="entry name" value="PPK N-terminal domain-like"/>
    <property type="match status" value="1"/>
</dbReference>
<keyword evidence="4 6" id="KW-0418">Kinase</keyword>
<dbReference type="InterPro" id="IPR025200">
    <property type="entry name" value="PPK_C_dom2"/>
</dbReference>
<keyword evidence="13" id="KW-1185">Reference proteome</keyword>
<feature type="binding site" evidence="6">
    <location>
        <position position="48"/>
    </location>
    <ligand>
        <name>ATP</name>
        <dbReference type="ChEBI" id="CHEBI:30616"/>
    </ligand>
</feature>
<keyword evidence="6" id="KW-0479">Metal-binding</keyword>
<dbReference type="AlphaFoldDB" id="A0A9W6AZV6"/>
<gene>
    <name evidence="6 12" type="primary">ppk</name>
    <name evidence="12" type="ORF">WR164_03910</name>
</gene>
<dbReference type="GO" id="GO:0008976">
    <property type="term" value="F:polyphosphate kinase activity"/>
    <property type="evidence" value="ECO:0007669"/>
    <property type="project" value="UniProtKB-UniRule"/>
</dbReference>
<evidence type="ECO:0000259" key="11">
    <source>
        <dbReference type="Pfam" id="PF17941"/>
    </source>
</evidence>
<dbReference type="Pfam" id="PF02503">
    <property type="entry name" value="PP_kinase"/>
    <property type="match status" value="1"/>
</dbReference>
<evidence type="ECO:0000313" key="13">
    <source>
        <dbReference type="Proteomes" id="UP001144204"/>
    </source>
</evidence>
<evidence type="ECO:0000256" key="7">
    <source>
        <dbReference type="RuleBase" id="RU003800"/>
    </source>
</evidence>
<keyword evidence="2 6" id="KW-0808">Transferase</keyword>
<dbReference type="InterPro" id="IPR003414">
    <property type="entry name" value="PP_kinase"/>
</dbReference>
<dbReference type="NCBIfam" id="NF003918">
    <property type="entry name" value="PRK05443.1-2"/>
    <property type="match status" value="1"/>
</dbReference>
<evidence type="ECO:0000256" key="4">
    <source>
        <dbReference type="ARBA" id="ARBA00022777"/>
    </source>
</evidence>
<evidence type="ECO:0000256" key="5">
    <source>
        <dbReference type="ARBA" id="ARBA00022840"/>
    </source>
</evidence>
<dbReference type="Gene3D" id="1.20.58.310">
    <property type="entry name" value="Polyphosphate kinase N-terminal domain"/>
    <property type="match status" value="1"/>
</dbReference>
<feature type="binding site" evidence="6">
    <location>
        <position position="463"/>
    </location>
    <ligand>
        <name>ATP</name>
        <dbReference type="ChEBI" id="CHEBI:30616"/>
    </ligand>
</feature>
<dbReference type="NCBIfam" id="NF003921">
    <property type="entry name" value="PRK05443.2-2"/>
    <property type="match status" value="1"/>
</dbReference>
<comment type="catalytic activity">
    <reaction evidence="6 7">
        <text>[phosphate](n) + ATP = [phosphate](n+1) + ADP</text>
        <dbReference type="Rhea" id="RHEA:19573"/>
        <dbReference type="Rhea" id="RHEA-COMP:9859"/>
        <dbReference type="Rhea" id="RHEA-COMP:14280"/>
        <dbReference type="ChEBI" id="CHEBI:16838"/>
        <dbReference type="ChEBI" id="CHEBI:30616"/>
        <dbReference type="ChEBI" id="CHEBI:456216"/>
        <dbReference type="EC" id="2.7.4.1"/>
    </reaction>
</comment>
<dbReference type="Gene3D" id="3.30.870.10">
    <property type="entry name" value="Endonuclease Chain A"/>
    <property type="match status" value="2"/>
</dbReference>
<accession>A0A9W6AZV6</accession>
<dbReference type="Gene3D" id="3.30.1840.10">
    <property type="entry name" value="Polyphosphate kinase middle domain"/>
    <property type="match status" value="1"/>
</dbReference>
<dbReference type="PANTHER" id="PTHR30218">
    <property type="entry name" value="POLYPHOSPHATE KINASE"/>
    <property type="match status" value="1"/>
</dbReference>
<evidence type="ECO:0000259" key="8">
    <source>
        <dbReference type="Pfam" id="PF02503"/>
    </source>
</evidence>
<dbReference type="Pfam" id="PF17941">
    <property type="entry name" value="PP_kinase_C_1"/>
    <property type="match status" value="1"/>
</dbReference>
<dbReference type="EMBL" id="BRPL01000002">
    <property type="protein sequence ID" value="GLB46412.1"/>
    <property type="molecule type" value="Genomic_DNA"/>
</dbReference>
<comment type="function">
    <text evidence="6 7">Catalyzes the reversible transfer of the terminal phosphate of ATP to form a long-chain polyphosphate (polyP).</text>
</comment>
<dbReference type="SUPFAM" id="SSF56024">
    <property type="entry name" value="Phospholipase D/nuclease"/>
    <property type="match status" value="2"/>
</dbReference>
<feature type="binding site" evidence="6">
    <location>
        <position position="400"/>
    </location>
    <ligand>
        <name>Mg(2+)</name>
        <dbReference type="ChEBI" id="CHEBI:18420"/>
    </ligand>
</feature>
<feature type="binding site" evidence="6">
    <location>
        <position position="561"/>
    </location>
    <ligand>
        <name>ATP</name>
        <dbReference type="ChEBI" id="CHEBI:30616"/>
    </ligand>
</feature>
<comment type="cofactor">
    <cofactor evidence="6">
        <name>Mg(2+)</name>
        <dbReference type="ChEBI" id="CHEBI:18420"/>
    </cofactor>
</comment>
<feature type="domain" description="Polyphosphate kinase middle" evidence="8">
    <location>
        <begin position="124"/>
        <end position="296"/>
    </location>
</feature>
<dbReference type="InterPro" id="IPR036830">
    <property type="entry name" value="PP_kinase_middle_dom_sf"/>
</dbReference>
<feature type="domain" description="Polyphosphate kinase C-terminal" evidence="10">
    <location>
        <begin position="500"/>
        <end position="671"/>
    </location>
</feature>
<dbReference type="GO" id="GO:0009358">
    <property type="term" value="C:polyphosphate kinase complex"/>
    <property type="evidence" value="ECO:0007669"/>
    <property type="project" value="InterPro"/>
</dbReference>
<keyword evidence="6" id="KW-0460">Magnesium</keyword>
<reference evidence="12" key="2">
    <citation type="journal article" date="2023" name="PLoS ONE">
        <title>Philodulcilactobacillus myokoensis gen. nov., sp. nov., a fructophilic, acidophilic, and agar-phobic lactic acid bacterium isolated from fermented vegetable extracts.</title>
        <authorList>
            <person name="Kouya T."/>
            <person name="Ishiyama Y."/>
            <person name="Ohashi S."/>
            <person name="Kumakubo R."/>
            <person name="Yamazaki T."/>
            <person name="Otaki T."/>
        </authorList>
    </citation>
    <scope>NUCLEOTIDE SEQUENCE</scope>
    <source>
        <strain evidence="12">WR16-4</strain>
    </source>
</reference>
<dbReference type="PANTHER" id="PTHR30218:SF0">
    <property type="entry name" value="POLYPHOSPHATE KINASE"/>
    <property type="match status" value="1"/>
</dbReference>
<dbReference type="InterPro" id="IPR041108">
    <property type="entry name" value="PP_kinase_C_1"/>
</dbReference>
<dbReference type="HAMAP" id="MF_00347">
    <property type="entry name" value="Polyphosphate_kinase"/>
    <property type="match status" value="1"/>
</dbReference>
<dbReference type="Pfam" id="PF13089">
    <property type="entry name" value="PP_kinase_N"/>
    <property type="match status" value="1"/>
</dbReference>
<dbReference type="GO" id="GO:0006799">
    <property type="term" value="P:polyphosphate biosynthetic process"/>
    <property type="evidence" value="ECO:0007669"/>
    <property type="project" value="UniProtKB-UniRule"/>
</dbReference>
<dbReference type="RefSeq" id="WP_286135873.1">
    <property type="nucleotide sequence ID" value="NZ_BRPL01000002.1"/>
</dbReference>
<dbReference type="GO" id="GO:0046872">
    <property type="term" value="F:metal ion binding"/>
    <property type="evidence" value="ECO:0007669"/>
    <property type="project" value="UniProtKB-KW"/>
</dbReference>
<evidence type="ECO:0000259" key="9">
    <source>
        <dbReference type="Pfam" id="PF13089"/>
    </source>
</evidence>
<reference evidence="12" key="1">
    <citation type="submission" date="2022-07" db="EMBL/GenBank/DDBJ databases">
        <authorList>
            <person name="Kouya T."/>
            <person name="Ishiyama Y."/>
        </authorList>
    </citation>
    <scope>NUCLEOTIDE SEQUENCE</scope>
    <source>
        <strain evidence="12">WR16-4</strain>
    </source>
</reference>
<comment type="caution">
    <text evidence="12">The sequence shown here is derived from an EMBL/GenBank/DDBJ whole genome shotgun (WGS) entry which is preliminary data.</text>
</comment>
<feature type="domain" description="Polyphosphate kinase C-terminal" evidence="11">
    <location>
        <begin position="326"/>
        <end position="490"/>
    </location>
</feature>
<feature type="active site" description="Phosphohistidine intermediate" evidence="6">
    <location>
        <position position="430"/>
    </location>
</feature>
<dbReference type="InterPro" id="IPR025198">
    <property type="entry name" value="PPK_N_dom"/>
</dbReference>
<feature type="binding site" evidence="6">
    <location>
        <position position="370"/>
    </location>
    <ligand>
        <name>Mg(2+)</name>
        <dbReference type="ChEBI" id="CHEBI:18420"/>
    </ligand>
</feature>
<dbReference type="Proteomes" id="UP001144204">
    <property type="component" value="Unassembled WGS sequence"/>
</dbReference>
<evidence type="ECO:0000256" key="1">
    <source>
        <dbReference type="ARBA" id="ARBA00022553"/>
    </source>
</evidence>
<dbReference type="CDD" id="cd09165">
    <property type="entry name" value="PLDc_PaPPK1_C1_like"/>
    <property type="match status" value="1"/>
</dbReference>
<evidence type="ECO:0000256" key="2">
    <source>
        <dbReference type="ARBA" id="ARBA00022679"/>
    </source>
</evidence>
<dbReference type="CDD" id="cd09168">
    <property type="entry name" value="PLDc_PaPPK1_C2_like"/>
    <property type="match status" value="1"/>
</dbReference>
<dbReference type="Pfam" id="PF13090">
    <property type="entry name" value="PP_kinase_C"/>
    <property type="match status" value="1"/>
</dbReference>
<feature type="binding site" evidence="6">
    <location>
        <position position="589"/>
    </location>
    <ligand>
        <name>ATP</name>
        <dbReference type="ChEBI" id="CHEBI:30616"/>
    </ligand>
</feature>
<dbReference type="EC" id="2.7.4.1" evidence="6 7"/>
<dbReference type="InterPro" id="IPR024953">
    <property type="entry name" value="PP_kinase_middle"/>
</dbReference>
<name>A0A9W6AZV6_9LACO</name>
<keyword evidence="1 6" id="KW-0597">Phosphoprotein</keyword>
<protein>
    <recommendedName>
        <fullName evidence="6 7">Polyphosphate kinase</fullName>
        <ecNumber evidence="6 7">2.7.4.1</ecNumber>
    </recommendedName>
    <alternativeName>
        <fullName evidence="6">ATP-polyphosphate phosphotransferase</fullName>
    </alternativeName>
    <alternativeName>
        <fullName evidence="6">Polyphosphoric acid kinase</fullName>
    </alternativeName>
</protein>
<dbReference type="PIRSF" id="PIRSF015589">
    <property type="entry name" value="PP_kinase"/>
    <property type="match status" value="1"/>
</dbReference>
<comment type="PTM">
    <text evidence="6 7">An intermediate of this reaction is the autophosphorylated ppk in which a phosphate is covalently linked to a histidine residue through a N-P bond.</text>
</comment>
<dbReference type="SUPFAM" id="SSF143724">
    <property type="entry name" value="PHP14-like"/>
    <property type="match status" value="1"/>
</dbReference>
<dbReference type="NCBIfam" id="NF003917">
    <property type="entry name" value="PRK05443.1-1"/>
    <property type="match status" value="1"/>
</dbReference>
<organism evidence="12 13">
    <name type="scientific">Philodulcilactobacillus myokoensis</name>
    <dbReference type="NCBI Taxonomy" id="2929573"/>
    <lineage>
        <taxon>Bacteria</taxon>
        <taxon>Bacillati</taxon>
        <taxon>Bacillota</taxon>
        <taxon>Bacilli</taxon>
        <taxon>Lactobacillales</taxon>
        <taxon>Lactobacillaceae</taxon>
        <taxon>Philodulcilactobacillus</taxon>
    </lineage>
</organism>
<evidence type="ECO:0000256" key="6">
    <source>
        <dbReference type="HAMAP-Rule" id="MF_00347"/>
    </source>
</evidence>
<proteinExistence type="inferred from homology"/>
<keyword evidence="5 6" id="KW-0067">ATP-binding</keyword>
<evidence type="ECO:0000256" key="3">
    <source>
        <dbReference type="ARBA" id="ARBA00022741"/>
    </source>
</evidence>
<evidence type="ECO:0000259" key="10">
    <source>
        <dbReference type="Pfam" id="PF13090"/>
    </source>
</evidence>
<dbReference type="NCBIfam" id="TIGR03705">
    <property type="entry name" value="poly_P_kin"/>
    <property type="match status" value="1"/>
</dbReference>
<keyword evidence="3 6" id="KW-0547">Nucleotide-binding</keyword>